<dbReference type="AlphaFoldDB" id="A0A922MTR6"/>
<proteinExistence type="predicted"/>
<evidence type="ECO:0000313" key="1">
    <source>
        <dbReference type="EMBL" id="KAH9642593.1"/>
    </source>
</evidence>
<sequence length="224" mass="25619">MFWSFIKSNKKGPNYLPSSMAFEGRSCVTGEEICDAFAMYFQSNFLVTSGLSAYTSLRNASHISPAQSISDIEINTETVLKLLKSLDLNKGAGPDDIPPTFIVRCNRFHLLPLKERRMISDVFLSEDIRIIDIRRFLVKLAQSHIDSPNLLSNIGLRVPKRSVRIPSLNLNVPHCSTNYRQNSYFIRAVKYFNTLTDYSELDLFATKPQVFTRTLSKHWFDVVQ</sequence>
<gene>
    <name evidence="1" type="ORF">HF086_011186</name>
</gene>
<dbReference type="EMBL" id="JACEFF010000187">
    <property type="protein sequence ID" value="KAH9642593.1"/>
    <property type="molecule type" value="Genomic_DNA"/>
</dbReference>
<reference evidence="1" key="1">
    <citation type="journal article" date="2021" name="G3 (Bethesda)">
        <title>Genome and transcriptome analysis of the beet armyworm Spodoptera exigua reveals targets for pest control. .</title>
        <authorList>
            <person name="Simon S."/>
            <person name="Breeschoten T."/>
            <person name="Jansen H.J."/>
            <person name="Dirks R.P."/>
            <person name="Schranz M.E."/>
            <person name="Ros V.I.D."/>
        </authorList>
    </citation>
    <scope>NUCLEOTIDE SEQUENCE</scope>
    <source>
        <strain evidence="1">TB_SE_WUR_2020</strain>
    </source>
</reference>
<accession>A0A922MTR6</accession>
<organism evidence="1 2">
    <name type="scientific">Spodoptera exigua</name>
    <name type="common">Beet armyworm</name>
    <name type="synonym">Noctua fulgens</name>
    <dbReference type="NCBI Taxonomy" id="7107"/>
    <lineage>
        <taxon>Eukaryota</taxon>
        <taxon>Metazoa</taxon>
        <taxon>Ecdysozoa</taxon>
        <taxon>Arthropoda</taxon>
        <taxon>Hexapoda</taxon>
        <taxon>Insecta</taxon>
        <taxon>Pterygota</taxon>
        <taxon>Neoptera</taxon>
        <taxon>Endopterygota</taxon>
        <taxon>Lepidoptera</taxon>
        <taxon>Glossata</taxon>
        <taxon>Ditrysia</taxon>
        <taxon>Noctuoidea</taxon>
        <taxon>Noctuidae</taxon>
        <taxon>Amphipyrinae</taxon>
        <taxon>Spodoptera</taxon>
    </lineage>
</organism>
<name>A0A922MTR6_SPOEX</name>
<comment type="caution">
    <text evidence="1">The sequence shown here is derived from an EMBL/GenBank/DDBJ whole genome shotgun (WGS) entry which is preliminary data.</text>
</comment>
<protein>
    <submittedName>
        <fullName evidence="1">Uncharacterized protein</fullName>
    </submittedName>
</protein>
<evidence type="ECO:0000313" key="2">
    <source>
        <dbReference type="Proteomes" id="UP000814243"/>
    </source>
</evidence>
<dbReference type="Proteomes" id="UP000814243">
    <property type="component" value="Unassembled WGS sequence"/>
</dbReference>